<comment type="caution">
    <text evidence="6">The sequence shown here is derived from an EMBL/GenBank/DDBJ whole genome shotgun (WGS) entry which is preliminary data.</text>
</comment>
<dbReference type="AlphaFoldDB" id="A0A2B7XSY7"/>
<dbReference type="Gene3D" id="3.90.1590.10">
    <property type="entry name" value="glutathione-dependent formaldehyde- activating enzyme (gfa)"/>
    <property type="match status" value="1"/>
</dbReference>
<dbReference type="PANTHER" id="PTHR33337">
    <property type="entry name" value="GFA DOMAIN-CONTAINING PROTEIN"/>
    <property type="match status" value="1"/>
</dbReference>
<evidence type="ECO:0000256" key="1">
    <source>
        <dbReference type="ARBA" id="ARBA00005495"/>
    </source>
</evidence>
<dbReference type="GO" id="GO:0046872">
    <property type="term" value="F:metal ion binding"/>
    <property type="evidence" value="ECO:0007669"/>
    <property type="project" value="UniProtKB-KW"/>
</dbReference>
<comment type="similarity">
    <text evidence="1">Belongs to the Gfa family.</text>
</comment>
<dbReference type="PANTHER" id="PTHR33337:SF40">
    <property type="entry name" value="CENP-V_GFA DOMAIN-CONTAINING PROTEIN-RELATED"/>
    <property type="match status" value="1"/>
</dbReference>
<accession>A0A2B7XSY7</accession>
<evidence type="ECO:0000256" key="3">
    <source>
        <dbReference type="ARBA" id="ARBA00022833"/>
    </source>
</evidence>
<dbReference type="PROSITE" id="PS51891">
    <property type="entry name" value="CENP_V_GFA"/>
    <property type="match status" value="1"/>
</dbReference>
<reference evidence="6 7" key="1">
    <citation type="submission" date="2017-10" db="EMBL/GenBank/DDBJ databases">
        <title>Comparative genomics in systemic dimorphic fungi from Ajellomycetaceae.</title>
        <authorList>
            <person name="Munoz J.F."/>
            <person name="Mcewen J.G."/>
            <person name="Clay O.K."/>
            <person name="Cuomo C.A."/>
        </authorList>
    </citation>
    <scope>NUCLEOTIDE SEQUENCE [LARGE SCALE GENOMIC DNA]</scope>
    <source>
        <strain evidence="6 7">UAMH5409</strain>
    </source>
</reference>
<dbReference type="InterPro" id="IPR011057">
    <property type="entry name" value="Mss4-like_sf"/>
</dbReference>
<dbReference type="Proteomes" id="UP000223968">
    <property type="component" value="Unassembled WGS sequence"/>
</dbReference>
<keyword evidence="7" id="KW-1185">Reference proteome</keyword>
<name>A0A2B7XSY7_9EURO</name>
<sequence>MPSHGHCNCGSVGVTLKQEEQNLNSLLCYCRNCVRSGGGYSVNYTVSEEDADIKDPQSTLNTYIDSNTASGNSIKRQFCGRCGSAVATRSPKLPGMVLIKASLFDRIAHPTMELHTHQRQSWQPAVQGAKQL</sequence>
<gene>
    <name evidence="6" type="ORF">AJ79_04382</name>
</gene>
<evidence type="ECO:0000259" key="5">
    <source>
        <dbReference type="PROSITE" id="PS51891"/>
    </source>
</evidence>
<dbReference type="Pfam" id="PF04828">
    <property type="entry name" value="GFA"/>
    <property type="match status" value="1"/>
</dbReference>
<evidence type="ECO:0000256" key="4">
    <source>
        <dbReference type="ARBA" id="ARBA00023239"/>
    </source>
</evidence>
<feature type="domain" description="CENP-V/GFA" evidence="5">
    <location>
        <begin position="3"/>
        <end position="123"/>
    </location>
</feature>
<dbReference type="STRING" id="1447875.A0A2B7XSY7"/>
<evidence type="ECO:0000313" key="7">
    <source>
        <dbReference type="Proteomes" id="UP000223968"/>
    </source>
</evidence>
<dbReference type="InterPro" id="IPR006913">
    <property type="entry name" value="CENP-V/GFA"/>
</dbReference>
<proteinExistence type="inferred from homology"/>
<keyword evidence="3" id="KW-0862">Zinc</keyword>
<organism evidence="6 7">
    <name type="scientific">Helicocarpus griseus UAMH5409</name>
    <dbReference type="NCBI Taxonomy" id="1447875"/>
    <lineage>
        <taxon>Eukaryota</taxon>
        <taxon>Fungi</taxon>
        <taxon>Dikarya</taxon>
        <taxon>Ascomycota</taxon>
        <taxon>Pezizomycotina</taxon>
        <taxon>Eurotiomycetes</taxon>
        <taxon>Eurotiomycetidae</taxon>
        <taxon>Onygenales</taxon>
        <taxon>Ajellomycetaceae</taxon>
        <taxon>Helicocarpus</taxon>
    </lineage>
</organism>
<keyword evidence="4" id="KW-0456">Lyase</keyword>
<evidence type="ECO:0000256" key="2">
    <source>
        <dbReference type="ARBA" id="ARBA00022723"/>
    </source>
</evidence>
<dbReference type="OrthoDB" id="9985472at2759"/>
<dbReference type="EMBL" id="PDNB01000060">
    <property type="protein sequence ID" value="PGH12316.1"/>
    <property type="molecule type" value="Genomic_DNA"/>
</dbReference>
<dbReference type="GO" id="GO:0016846">
    <property type="term" value="F:carbon-sulfur lyase activity"/>
    <property type="evidence" value="ECO:0007669"/>
    <property type="project" value="InterPro"/>
</dbReference>
<evidence type="ECO:0000313" key="6">
    <source>
        <dbReference type="EMBL" id="PGH12316.1"/>
    </source>
</evidence>
<protein>
    <recommendedName>
        <fullName evidence="5">CENP-V/GFA domain-containing protein</fullName>
    </recommendedName>
</protein>
<keyword evidence="2" id="KW-0479">Metal-binding</keyword>
<dbReference type="SUPFAM" id="SSF51316">
    <property type="entry name" value="Mss4-like"/>
    <property type="match status" value="1"/>
</dbReference>